<dbReference type="InterPro" id="IPR017981">
    <property type="entry name" value="GPCR_2-like_7TM"/>
</dbReference>
<feature type="domain" description="GAIN-B" evidence="11">
    <location>
        <begin position="242"/>
        <end position="393"/>
    </location>
</feature>
<feature type="transmembrane region" description="Helical" evidence="9">
    <location>
        <begin position="479"/>
        <end position="499"/>
    </location>
</feature>
<feature type="domain" description="G-protein coupled receptors family 2 profile 2" evidence="12">
    <location>
        <begin position="397"/>
        <end position="652"/>
    </location>
</feature>
<keyword evidence="14" id="KW-0675">Receptor</keyword>
<evidence type="ECO:0000256" key="4">
    <source>
        <dbReference type="ARBA" id="ARBA00022729"/>
    </source>
</evidence>
<sequence length="689" mass="77001">MKPQATMLCCIVFFLATECFQYRSKSHIKARDKLQNPEGKLKTGRIQEKCHGPCISSSNCSQPCAKHFHGEIGFTCIQKKWQKSTETCTSLSVETLFKDSTGTSRLSVAAPSISLLDFRAPEPIKSVAQGIRKNCPLDYACIIDAVKLSEATSGNIAFIVELLKNISIDLSDNVTQEKMKSYSEVTNHILDTAAISNWAFIPDKNASSDLLQSVNLFARQLHIHNESENIVNELFVQTKGFHINHNASEKSFSFSMSVSNATEGVLGMAEIPRQELRKLWPNTYQAISIAFPTLGAILKEAHFQNVSLSRPVNGLVLSMVLPERLKEILLTFEKINKSRDARAQCVGWHSRQRRWDEKACETKLDTMNKVKCRCNYTNVVMSFSILMSPTSMTDKVLDYITCIGLSISILSLVLCLLIEATVWSRVVVTEISYMRHVCIVNIALSLLMANVWFIIGSNFNIKAQDHRWCVAVTFFSHFFYLSLFFWMFFKALLIIYGILVIFQRMMKSRMMVIGFAIGYGCPLVIAVTTVAMTEPEKGYVRSDACWLNWDNTKALLAFAIPALVIVAVNLIVVLVVAVNTQRPSIGSSKSQDVAIIMRISKNVAILTPLLGLTWGFGLATLIEGTSFTFHVIFALLNAFQGFFILLFGTIMDHKIRDALKMKMSSLKGKSRAAENASLSPTNGSKLMNR</sequence>
<protein>
    <submittedName>
        <fullName evidence="14">Adhesion G protein-coupled receptor F4</fullName>
    </submittedName>
</protein>
<dbReference type="GO" id="GO:0004930">
    <property type="term" value="F:G protein-coupled receptor activity"/>
    <property type="evidence" value="ECO:0007669"/>
    <property type="project" value="InterPro"/>
</dbReference>
<comment type="similarity">
    <text evidence="2">Belongs to the G-protein coupled receptor 2 family. Adhesion G-protein coupled receptor (ADGR) subfamily.</text>
</comment>
<dbReference type="Pfam" id="PF00002">
    <property type="entry name" value="7tm_2"/>
    <property type="match status" value="1"/>
</dbReference>
<reference evidence="14" key="1">
    <citation type="submission" date="2025-08" db="UniProtKB">
        <authorList>
            <consortium name="RefSeq"/>
        </authorList>
    </citation>
    <scope>IDENTIFICATION</scope>
</reference>
<keyword evidence="4 10" id="KW-0732">Signal</keyword>
<dbReference type="Pfam" id="PF01825">
    <property type="entry name" value="GPS"/>
    <property type="match status" value="1"/>
</dbReference>
<dbReference type="InterPro" id="IPR057244">
    <property type="entry name" value="GAIN_B"/>
</dbReference>
<dbReference type="Gene3D" id="1.20.1070.10">
    <property type="entry name" value="Rhodopsin 7-helix transmembrane proteins"/>
    <property type="match status" value="1"/>
</dbReference>
<keyword evidence="7" id="KW-1015">Disulfide bond</keyword>
<dbReference type="RefSeq" id="XP_008060871.1">
    <property type="nucleotide sequence ID" value="XM_008062680.2"/>
</dbReference>
<organism evidence="13 14">
    <name type="scientific">Carlito syrichta</name>
    <name type="common">Philippine tarsier</name>
    <name type="synonym">Tarsius syrichta</name>
    <dbReference type="NCBI Taxonomy" id="1868482"/>
    <lineage>
        <taxon>Eukaryota</taxon>
        <taxon>Metazoa</taxon>
        <taxon>Chordata</taxon>
        <taxon>Craniata</taxon>
        <taxon>Vertebrata</taxon>
        <taxon>Euteleostomi</taxon>
        <taxon>Mammalia</taxon>
        <taxon>Eutheria</taxon>
        <taxon>Euarchontoglires</taxon>
        <taxon>Primates</taxon>
        <taxon>Haplorrhini</taxon>
        <taxon>Tarsiiformes</taxon>
        <taxon>Tarsiidae</taxon>
        <taxon>Carlito</taxon>
    </lineage>
</organism>
<evidence type="ECO:0000256" key="1">
    <source>
        <dbReference type="ARBA" id="ARBA00004141"/>
    </source>
</evidence>
<feature type="transmembrane region" description="Helical" evidence="9">
    <location>
        <begin position="396"/>
        <end position="418"/>
    </location>
</feature>
<dbReference type="KEGG" id="csyr:103264984"/>
<feature type="transmembrane region" description="Helical" evidence="9">
    <location>
        <begin position="599"/>
        <end position="622"/>
    </location>
</feature>
<keyword evidence="3 9" id="KW-0812">Transmembrane</keyword>
<feature type="chain" id="PRO_5010525798" evidence="10">
    <location>
        <begin position="20"/>
        <end position="689"/>
    </location>
</feature>
<dbReference type="PROSITE" id="PS50221">
    <property type="entry name" value="GAIN_B"/>
    <property type="match status" value="1"/>
</dbReference>
<dbReference type="OrthoDB" id="10040049at2759"/>
<dbReference type="InterPro" id="IPR000832">
    <property type="entry name" value="GPCR_2_secretin-like"/>
</dbReference>
<dbReference type="FunFam" id="1.20.1070.10:FF:000058">
    <property type="entry name" value="Adhesion G protein-coupled receptor F5"/>
    <property type="match status" value="1"/>
</dbReference>
<dbReference type="PANTHER" id="PTHR45813:SF1">
    <property type="entry name" value="ADHESION G PROTEIN-COUPLED RECEPTOR F4"/>
    <property type="match status" value="1"/>
</dbReference>
<dbReference type="InterPro" id="IPR051587">
    <property type="entry name" value="Adhesion_GPCR"/>
</dbReference>
<dbReference type="InterPro" id="IPR008078">
    <property type="entry name" value="GPCR_2_Ig-hepta-like_rcpt"/>
</dbReference>
<evidence type="ECO:0000259" key="11">
    <source>
        <dbReference type="PROSITE" id="PS50221"/>
    </source>
</evidence>
<dbReference type="PROSITE" id="PS50261">
    <property type="entry name" value="G_PROTEIN_RECEP_F2_4"/>
    <property type="match status" value="1"/>
</dbReference>
<dbReference type="InterPro" id="IPR000203">
    <property type="entry name" value="GPS"/>
</dbReference>
<proteinExistence type="inferred from homology"/>
<evidence type="ECO:0000259" key="12">
    <source>
        <dbReference type="PROSITE" id="PS50261"/>
    </source>
</evidence>
<comment type="subcellular location">
    <subcellularLocation>
        <location evidence="1">Membrane</location>
        <topology evidence="1">Multi-pass membrane protein</topology>
    </subcellularLocation>
</comment>
<keyword evidence="8" id="KW-0325">Glycoprotein</keyword>
<dbReference type="PRINTS" id="PR00249">
    <property type="entry name" value="GPCRSECRETIN"/>
</dbReference>
<dbReference type="Proteomes" id="UP000189704">
    <property type="component" value="Unplaced"/>
</dbReference>
<dbReference type="CDD" id="cd15994">
    <property type="entry name" value="7tmB2_GPR111_115"/>
    <property type="match status" value="1"/>
</dbReference>
<evidence type="ECO:0000256" key="8">
    <source>
        <dbReference type="ARBA" id="ARBA00023180"/>
    </source>
</evidence>
<dbReference type="FunFam" id="2.60.220.50:FF:000015">
    <property type="entry name" value="Adhesion G protein-coupled receptor F4"/>
    <property type="match status" value="1"/>
</dbReference>
<feature type="transmembrane region" description="Helical" evidence="9">
    <location>
        <begin position="553"/>
        <end position="578"/>
    </location>
</feature>
<evidence type="ECO:0000256" key="7">
    <source>
        <dbReference type="ARBA" id="ARBA00023157"/>
    </source>
</evidence>
<dbReference type="GO" id="GO:0007189">
    <property type="term" value="P:adenylate cyclase-activating G protein-coupled receptor signaling pathway"/>
    <property type="evidence" value="ECO:0007669"/>
    <property type="project" value="TreeGrafter"/>
</dbReference>
<feature type="transmembrane region" description="Helical" evidence="9">
    <location>
        <begin position="511"/>
        <end position="533"/>
    </location>
</feature>
<evidence type="ECO:0000256" key="2">
    <source>
        <dbReference type="ARBA" id="ARBA00007343"/>
    </source>
</evidence>
<feature type="signal peptide" evidence="10">
    <location>
        <begin position="1"/>
        <end position="19"/>
    </location>
</feature>
<feature type="transmembrane region" description="Helical" evidence="9">
    <location>
        <begin position="628"/>
        <end position="651"/>
    </location>
</feature>
<evidence type="ECO:0000256" key="5">
    <source>
        <dbReference type="ARBA" id="ARBA00022989"/>
    </source>
</evidence>
<accession>A0A1U7U4P2</accession>
<dbReference type="GeneID" id="103264984"/>
<feature type="transmembrane region" description="Helical" evidence="9">
    <location>
        <begin position="439"/>
        <end position="459"/>
    </location>
</feature>
<name>A0A1U7U4P2_CARSF</name>
<dbReference type="PRINTS" id="PR01695">
    <property type="entry name" value="IGHEPTARCPTR"/>
</dbReference>
<dbReference type="GO" id="GO:0007166">
    <property type="term" value="P:cell surface receptor signaling pathway"/>
    <property type="evidence" value="ECO:0007669"/>
    <property type="project" value="InterPro"/>
</dbReference>
<evidence type="ECO:0000256" key="9">
    <source>
        <dbReference type="SAM" id="Phobius"/>
    </source>
</evidence>
<dbReference type="STRING" id="1868482.ENSTSYP00000002285"/>
<evidence type="ECO:0000313" key="13">
    <source>
        <dbReference type="Proteomes" id="UP000189704"/>
    </source>
</evidence>
<gene>
    <name evidence="14" type="primary">ADGRF4</name>
</gene>
<evidence type="ECO:0000313" key="14">
    <source>
        <dbReference type="RefSeq" id="XP_008060871.1"/>
    </source>
</evidence>
<dbReference type="CTD" id="221393"/>
<keyword evidence="6 9" id="KW-0472">Membrane</keyword>
<evidence type="ECO:0000256" key="3">
    <source>
        <dbReference type="ARBA" id="ARBA00022692"/>
    </source>
</evidence>
<dbReference type="PANTHER" id="PTHR45813">
    <property type="entry name" value="IG-LIKE DOMAIN-CONTAINING PROTEIN"/>
    <property type="match status" value="1"/>
</dbReference>
<keyword evidence="13" id="KW-1185">Reference proteome</keyword>
<evidence type="ECO:0000256" key="6">
    <source>
        <dbReference type="ARBA" id="ARBA00023136"/>
    </source>
</evidence>
<dbReference type="GO" id="GO:0016020">
    <property type="term" value="C:membrane"/>
    <property type="evidence" value="ECO:0007669"/>
    <property type="project" value="UniProtKB-SubCell"/>
</dbReference>
<evidence type="ECO:0000256" key="10">
    <source>
        <dbReference type="SAM" id="SignalP"/>
    </source>
</evidence>
<dbReference type="AlphaFoldDB" id="A0A1U7U4P2"/>
<dbReference type="InterPro" id="IPR046338">
    <property type="entry name" value="GAIN_dom_sf"/>
</dbReference>
<dbReference type="Gene3D" id="2.60.220.50">
    <property type="match status" value="1"/>
</dbReference>
<keyword evidence="5 9" id="KW-1133">Transmembrane helix</keyword>